<organism evidence="1">
    <name type="scientific">Faucicola osloensis</name>
    <name type="common">Moraxella osloensis</name>
    <dbReference type="NCBI Taxonomy" id="34062"/>
    <lineage>
        <taxon>Bacteria</taxon>
        <taxon>Pseudomonadati</taxon>
        <taxon>Pseudomonadota</taxon>
        <taxon>Gammaproteobacteria</taxon>
        <taxon>Moraxellales</taxon>
        <taxon>Moraxellaceae</taxon>
        <taxon>Faucicola</taxon>
    </lineage>
</organism>
<sequence length="169" mass="19720">YIQNESTYFRAKLEFIDPADVNNKIVAYATLYRVSFINISEFAKFFKLGWMGDGQGIKGVLERFSENFENIPSSVNLKEKDENQKLLIAARYNPKNPKAIYCIGVKRNGLRKDGEPKVRRESNTEIAQQLYPMLFEIFCHHTNISFRFSADKRKERTNEEIIANFHAQK</sequence>
<accession>A0AA91FJR3</accession>
<dbReference type="InterPro" id="IPR046100">
    <property type="entry name" value="DUF6037"/>
</dbReference>
<gene>
    <name evidence="1" type="ORF">A9299_11910</name>
</gene>
<comment type="caution">
    <text evidence="1">The sequence shown here is derived from an EMBL/GenBank/DDBJ whole genome shotgun (WGS) entry which is preliminary data.</text>
</comment>
<dbReference type="EMBL" id="LZMT01000055">
    <property type="protein sequence ID" value="OBX60993.1"/>
    <property type="molecule type" value="Genomic_DNA"/>
</dbReference>
<dbReference type="AlphaFoldDB" id="A0AA91FJR3"/>
<dbReference type="Pfam" id="PF19503">
    <property type="entry name" value="DUF6037"/>
    <property type="match status" value="1"/>
</dbReference>
<evidence type="ECO:0000313" key="1">
    <source>
        <dbReference type="EMBL" id="OBX60993.1"/>
    </source>
</evidence>
<reference evidence="1" key="1">
    <citation type="submission" date="2016-06" db="EMBL/GenBank/DDBJ databases">
        <title>Draft genome of Moraxella osloensis CCUG 67237.</title>
        <authorList>
            <person name="Salva-Serra F."/>
            <person name="Engstrom-Jakobsson H."/>
            <person name="Thorell K."/>
            <person name="Gonzales-Siles L."/>
            <person name="Karlsson R."/>
            <person name="Boulund F."/>
            <person name="Engstrand L."/>
            <person name="Kristiansson E."/>
            <person name="Moore E."/>
        </authorList>
    </citation>
    <scope>NUCLEOTIDE SEQUENCE [LARGE SCALE GENOMIC DNA]</scope>
    <source>
        <strain evidence="1">CCUG 67237</strain>
    </source>
</reference>
<proteinExistence type="predicted"/>
<feature type="non-terminal residue" evidence="1">
    <location>
        <position position="1"/>
    </location>
</feature>
<name>A0AA91FJR3_FAUOS</name>
<protein>
    <submittedName>
        <fullName evidence="1">Uncharacterized protein</fullName>
    </submittedName>
</protein>